<dbReference type="EMBL" id="SNRY01001716">
    <property type="protein sequence ID" value="KAA6329022.1"/>
    <property type="molecule type" value="Genomic_DNA"/>
</dbReference>
<organism evidence="1">
    <name type="scientific">termite gut metagenome</name>
    <dbReference type="NCBI Taxonomy" id="433724"/>
    <lineage>
        <taxon>unclassified sequences</taxon>
        <taxon>metagenomes</taxon>
        <taxon>organismal metagenomes</taxon>
    </lineage>
</organism>
<dbReference type="AlphaFoldDB" id="A0A5J4R5N0"/>
<name>A0A5J4R5N0_9ZZZZ</name>
<sequence length="97" mass="11276">MKTKKETALEYTGCKEGDHVPDEAQEKIRAFEMGIRFAEEWIPVERELPDKAEIVLIKGRIAGGKEDFVTGKFYKFGFWASVSYMIKPTHWKLINHK</sequence>
<gene>
    <name evidence="1" type="ORF">EZS27_022129</name>
</gene>
<comment type="caution">
    <text evidence="1">The sequence shown here is derived from an EMBL/GenBank/DDBJ whole genome shotgun (WGS) entry which is preliminary data.</text>
</comment>
<reference evidence="1" key="1">
    <citation type="submission" date="2019-03" db="EMBL/GenBank/DDBJ databases">
        <title>Single cell metagenomics reveals metabolic interactions within the superorganism composed of flagellate Streblomastix strix and complex community of Bacteroidetes bacteria on its surface.</title>
        <authorList>
            <person name="Treitli S.C."/>
            <person name="Kolisko M."/>
            <person name="Husnik F."/>
            <person name="Keeling P."/>
            <person name="Hampl V."/>
        </authorList>
    </citation>
    <scope>NUCLEOTIDE SEQUENCE</scope>
    <source>
        <strain evidence="1">STM</strain>
    </source>
</reference>
<protein>
    <recommendedName>
        <fullName evidence="2">DUF551 domain-containing protein</fullName>
    </recommendedName>
</protein>
<evidence type="ECO:0008006" key="2">
    <source>
        <dbReference type="Google" id="ProtNLM"/>
    </source>
</evidence>
<accession>A0A5J4R5N0</accession>
<proteinExistence type="predicted"/>
<evidence type="ECO:0000313" key="1">
    <source>
        <dbReference type="EMBL" id="KAA6329022.1"/>
    </source>
</evidence>